<feature type="transmembrane region" description="Helical" evidence="5">
    <location>
        <begin position="402"/>
        <end position="422"/>
    </location>
</feature>
<keyword evidence="8" id="KW-1185">Reference proteome</keyword>
<feature type="transmembrane region" description="Helical" evidence="5">
    <location>
        <begin position="159"/>
        <end position="179"/>
    </location>
</feature>
<dbReference type="PANTHER" id="PTHR23502">
    <property type="entry name" value="MAJOR FACILITATOR SUPERFAMILY"/>
    <property type="match status" value="1"/>
</dbReference>
<proteinExistence type="predicted"/>
<gene>
    <name evidence="7" type="ORF">ETB97_012790</name>
</gene>
<comment type="caution">
    <text evidence="7">The sequence shown here is derived from an EMBL/GenBank/DDBJ whole genome shotgun (WGS) entry which is preliminary data.</text>
</comment>
<feature type="transmembrane region" description="Helical" evidence="5">
    <location>
        <begin position="92"/>
        <end position="116"/>
    </location>
</feature>
<keyword evidence="4 5" id="KW-0472">Membrane</keyword>
<evidence type="ECO:0000256" key="2">
    <source>
        <dbReference type="ARBA" id="ARBA00022692"/>
    </source>
</evidence>
<dbReference type="SUPFAM" id="SSF103473">
    <property type="entry name" value="MFS general substrate transporter"/>
    <property type="match status" value="1"/>
</dbReference>
<dbReference type="InterPro" id="IPR011701">
    <property type="entry name" value="MFS"/>
</dbReference>
<dbReference type="InterPro" id="IPR036259">
    <property type="entry name" value="MFS_trans_sf"/>
</dbReference>
<keyword evidence="3 5" id="KW-1133">Transmembrane helix</keyword>
<feature type="transmembrane region" description="Helical" evidence="5">
    <location>
        <begin position="324"/>
        <end position="342"/>
    </location>
</feature>
<reference evidence="7 8" key="1">
    <citation type="submission" date="2019-04" db="EMBL/GenBank/DDBJ databases">
        <title>Aspergillus burnettii sp. nov., novel species from soil in southeast Queensland.</title>
        <authorList>
            <person name="Gilchrist C.L.M."/>
            <person name="Pitt J.I."/>
            <person name="Lange L."/>
            <person name="Lacey H.J."/>
            <person name="Vuong D."/>
            <person name="Midgley D.J."/>
            <person name="Greenfield P."/>
            <person name="Bradbury M."/>
            <person name="Lacey E."/>
            <person name="Busk P.K."/>
            <person name="Pilgaard B."/>
            <person name="Chooi Y.H."/>
            <person name="Piggott A.M."/>
        </authorList>
    </citation>
    <scope>NUCLEOTIDE SEQUENCE [LARGE SCALE GENOMIC DNA]</scope>
    <source>
        <strain evidence="7 8">FRR 5400</strain>
    </source>
</reference>
<sequence length="433" mass="47626">MCDLASKMESLLQSRRIHQAVAQELAGCEKQCTCGGEHGTSNQHVALQLPSMPPPYSDVSSDETSCDSVIHVGWAGPDDKLNPVNWSVARKIFMTVLVSLIGVCVTAASTIDAAGVSQYIEEFNTSEVVGSLTTALFLIGFAFGSLVSAPFSETFGRNVVYISTMVLFLLFIMAAALAPNLPSHLVFRFIAGFFGSTPLSCAGGTVADLWDPVQKTYAFIIYAIPALGGAILGQMIGSFIPSTLGWRWLEWIILILGGAVLVAVALLQPETYGGLLLQWKASALRKQTGDSRYKAPMELRSETLQRRIVIAIYRPFAWPYSEPIIILISLYLTVIFIILFTFLEGYRFIFGETYGLSQGLTSMAWCGIFVGMVLVCLIVPVIYSWTRKEYAETARIRPETRLWYAMLGGGPAVPIGLFWMGWTAHVRFPYIFQ</sequence>
<feature type="transmembrane region" description="Helical" evidence="5">
    <location>
        <begin position="128"/>
        <end position="147"/>
    </location>
</feature>
<name>A0A8H6A5W8_PETAA</name>
<feature type="domain" description="Major facilitator superfamily (MFS) profile" evidence="6">
    <location>
        <begin position="88"/>
        <end position="433"/>
    </location>
</feature>
<evidence type="ECO:0000256" key="1">
    <source>
        <dbReference type="ARBA" id="ARBA00004141"/>
    </source>
</evidence>
<dbReference type="Gene3D" id="1.20.1250.20">
    <property type="entry name" value="MFS general substrate transporter like domains"/>
    <property type="match status" value="1"/>
</dbReference>
<evidence type="ECO:0000256" key="3">
    <source>
        <dbReference type="ARBA" id="ARBA00022989"/>
    </source>
</evidence>
<dbReference type="GO" id="GO:0022857">
    <property type="term" value="F:transmembrane transporter activity"/>
    <property type="evidence" value="ECO:0007669"/>
    <property type="project" value="InterPro"/>
</dbReference>
<dbReference type="PANTHER" id="PTHR23502:SF47">
    <property type="entry name" value="MAJOR FACILITATOR SUPERFAMILY (MFS) PROFILE DOMAIN-CONTAINING PROTEIN-RELATED"/>
    <property type="match status" value="1"/>
</dbReference>
<keyword evidence="2 5" id="KW-0812">Transmembrane</keyword>
<evidence type="ECO:0000259" key="6">
    <source>
        <dbReference type="PROSITE" id="PS50850"/>
    </source>
</evidence>
<feature type="transmembrane region" description="Helical" evidence="5">
    <location>
        <begin position="248"/>
        <end position="267"/>
    </location>
</feature>
<dbReference type="Proteomes" id="UP000541154">
    <property type="component" value="Unassembled WGS sequence"/>
</dbReference>
<dbReference type="GO" id="GO:0005886">
    <property type="term" value="C:plasma membrane"/>
    <property type="evidence" value="ECO:0007669"/>
    <property type="project" value="TreeGrafter"/>
</dbReference>
<dbReference type="EMBL" id="SPNV01000095">
    <property type="protein sequence ID" value="KAF5861624.1"/>
    <property type="molecule type" value="Genomic_DNA"/>
</dbReference>
<evidence type="ECO:0000313" key="7">
    <source>
        <dbReference type="EMBL" id="KAF5861624.1"/>
    </source>
</evidence>
<dbReference type="Pfam" id="PF07690">
    <property type="entry name" value="MFS_1"/>
    <property type="match status" value="1"/>
</dbReference>
<evidence type="ECO:0000256" key="4">
    <source>
        <dbReference type="ARBA" id="ARBA00023136"/>
    </source>
</evidence>
<evidence type="ECO:0000256" key="5">
    <source>
        <dbReference type="SAM" id="Phobius"/>
    </source>
</evidence>
<feature type="transmembrane region" description="Helical" evidence="5">
    <location>
        <begin position="217"/>
        <end position="236"/>
    </location>
</feature>
<organism evidence="7 8">
    <name type="scientific">Petromyces alliaceus</name>
    <name type="common">Aspergillus alliaceus</name>
    <dbReference type="NCBI Taxonomy" id="209559"/>
    <lineage>
        <taxon>Eukaryota</taxon>
        <taxon>Fungi</taxon>
        <taxon>Dikarya</taxon>
        <taxon>Ascomycota</taxon>
        <taxon>Pezizomycotina</taxon>
        <taxon>Eurotiomycetes</taxon>
        <taxon>Eurotiomycetidae</taxon>
        <taxon>Eurotiales</taxon>
        <taxon>Aspergillaceae</taxon>
        <taxon>Aspergillus</taxon>
        <taxon>Aspergillus subgen. Circumdati</taxon>
    </lineage>
</organism>
<dbReference type="PROSITE" id="PS50850">
    <property type="entry name" value="MFS"/>
    <property type="match status" value="1"/>
</dbReference>
<protein>
    <recommendedName>
        <fullName evidence="6">Major facilitator superfamily (MFS) profile domain-containing protein</fullName>
    </recommendedName>
</protein>
<feature type="transmembrane region" description="Helical" evidence="5">
    <location>
        <begin position="362"/>
        <end position="382"/>
    </location>
</feature>
<dbReference type="InterPro" id="IPR020846">
    <property type="entry name" value="MFS_dom"/>
</dbReference>
<comment type="subcellular location">
    <subcellularLocation>
        <location evidence="1">Membrane</location>
        <topology evidence="1">Multi-pass membrane protein</topology>
    </subcellularLocation>
</comment>
<evidence type="ECO:0000313" key="8">
    <source>
        <dbReference type="Proteomes" id="UP000541154"/>
    </source>
</evidence>
<dbReference type="AlphaFoldDB" id="A0A8H6A5W8"/>
<feature type="transmembrane region" description="Helical" evidence="5">
    <location>
        <begin position="185"/>
        <end position="210"/>
    </location>
</feature>
<accession>A0A8H6A5W8</accession>